<feature type="transmembrane region" description="Helical" evidence="1">
    <location>
        <begin position="14"/>
        <end position="31"/>
    </location>
</feature>
<keyword evidence="1" id="KW-0812">Transmembrane</keyword>
<dbReference type="RefSeq" id="WP_146820301.1">
    <property type="nucleotide sequence ID" value="NZ_CP029077.1"/>
</dbReference>
<dbReference type="EMBL" id="CP029077">
    <property type="protein sequence ID" value="QED22999.1"/>
    <property type="molecule type" value="Genomic_DNA"/>
</dbReference>
<reference evidence="2 3" key="1">
    <citation type="journal article" date="2019" name="ISME J.">
        <title>Deianiraea, an extracellular bacterium associated with the ciliate Paramecium, suggests an alternative scenario for the evolution of Rickettsiales.</title>
        <authorList>
            <person name="Castelli M."/>
            <person name="Sabaneyeva E."/>
            <person name="Lanzoni O."/>
            <person name="Lebedeva N."/>
            <person name="Floriano A.M."/>
            <person name="Gaiarsa S."/>
            <person name="Benken K."/>
            <person name="Modeo L."/>
            <person name="Bandi C."/>
            <person name="Potekhin A."/>
            <person name="Sassera D."/>
            <person name="Petroni G."/>
        </authorList>
    </citation>
    <scope>NUCLEOTIDE SEQUENCE [LARGE SCALE GENOMIC DNA]</scope>
    <source>
        <strain evidence="2">CyL4-1</strain>
    </source>
</reference>
<protein>
    <submittedName>
        <fullName evidence="2">Uncharacterized protein</fullName>
    </submittedName>
</protein>
<gene>
    <name evidence="2" type="ORF">Deia_00191</name>
</gene>
<evidence type="ECO:0000256" key="1">
    <source>
        <dbReference type="SAM" id="Phobius"/>
    </source>
</evidence>
<proteinExistence type="predicted"/>
<keyword evidence="3" id="KW-1185">Reference proteome</keyword>
<dbReference type="AlphaFoldDB" id="A0A5B8XCC7"/>
<keyword evidence="1" id="KW-0472">Membrane</keyword>
<organism evidence="2 3">
    <name type="scientific">Candidatus Deianiraea vastatrix</name>
    <dbReference type="NCBI Taxonomy" id="2163644"/>
    <lineage>
        <taxon>Bacteria</taxon>
        <taxon>Pseudomonadati</taxon>
        <taxon>Pseudomonadota</taxon>
        <taxon>Alphaproteobacteria</taxon>
        <taxon>Rickettsiales</taxon>
        <taxon>Candidatus Deianiraeaceae</taxon>
        <taxon>Candidatus Deianiraea</taxon>
    </lineage>
</organism>
<accession>A0A5B8XCC7</accession>
<sequence length="122" mass="14086">MQIIKSSFKYIETLIIAMFIALIFNISSYAAKPRLLKKDAIVCTSKENLARFAQYARNHDINDMQTMIENQSCYVVPCDCLQYEITNTYSSDVVKIKVWMPARKSEATTVWTVKKALNEFDN</sequence>
<name>A0A5B8XCC7_9RICK</name>
<dbReference type="Proteomes" id="UP000321934">
    <property type="component" value="Chromosome"/>
</dbReference>
<evidence type="ECO:0000313" key="3">
    <source>
        <dbReference type="Proteomes" id="UP000321934"/>
    </source>
</evidence>
<evidence type="ECO:0000313" key="2">
    <source>
        <dbReference type="EMBL" id="QED22999.1"/>
    </source>
</evidence>
<keyword evidence="1" id="KW-1133">Transmembrane helix</keyword>